<evidence type="ECO:0000313" key="2">
    <source>
        <dbReference type="Proteomes" id="UP000001880"/>
    </source>
</evidence>
<protein>
    <submittedName>
        <fullName evidence="1">Uncharacterized protein</fullName>
    </submittedName>
</protein>
<dbReference type="EMBL" id="CP001804">
    <property type="protein sequence ID" value="ACY16048.1"/>
    <property type="molecule type" value="Genomic_DNA"/>
</dbReference>
<name>D0LWB6_HALO1</name>
<dbReference type="STRING" id="502025.Hoch_3546"/>
<dbReference type="KEGG" id="hoh:Hoch_3546"/>
<dbReference type="InterPro" id="IPR045750">
    <property type="entry name" value="DUF6178"/>
</dbReference>
<dbReference type="RefSeq" id="WP_012828647.1">
    <property type="nucleotide sequence ID" value="NC_013440.1"/>
</dbReference>
<dbReference type="AlphaFoldDB" id="D0LWB6"/>
<reference evidence="1 2" key="1">
    <citation type="journal article" date="2010" name="Stand. Genomic Sci.">
        <title>Complete genome sequence of Haliangium ochraceum type strain (SMP-2).</title>
        <authorList>
            <consortium name="US DOE Joint Genome Institute (JGI-PGF)"/>
            <person name="Ivanova N."/>
            <person name="Daum C."/>
            <person name="Lang E."/>
            <person name="Abt B."/>
            <person name="Kopitz M."/>
            <person name="Saunders E."/>
            <person name="Lapidus A."/>
            <person name="Lucas S."/>
            <person name="Glavina Del Rio T."/>
            <person name="Nolan M."/>
            <person name="Tice H."/>
            <person name="Copeland A."/>
            <person name="Cheng J.F."/>
            <person name="Chen F."/>
            <person name="Bruce D."/>
            <person name="Goodwin L."/>
            <person name="Pitluck S."/>
            <person name="Mavromatis K."/>
            <person name="Pati A."/>
            <person name="Mikhailova N."/>
            <person name="Chen A."/>
            <person name="Palaniappan K."/>
            <person name="Land M."/>
            <person name="Hauser L."/>
            <person name="Chang Y.J."/>
            <person name="Jeffries C.D."/>
            <person name="Detter J.C."/>
            <person name="Brettin T."/>
            <person name="Rohde M."/>
            <person name="Goker M."/>
            <person name="Bristow J."/>
            <person name="Markowitz V."/>
            <person name="Eisen J.A."/>
            <person name="Hugenholtz P."/>
            <person name="Kyrpides N.C."/>
            <person name="Klenk H.P."/>
        </authorList>
    </citation>
    <scope>NUCLEOTIDE SEQUENCE [LARGE SCALE GENOMIC DNA]</scope>
    <source>
        <strain evidence="2">DSM 14365 / CIP 107738 / JCM 11303 / AJ 13395 / SMP-2</strain>
    </source>
</reference>
<proteinExistence type="predicted"/>
<dbReference type="HOGENOM" id="CLU_033811_1_0_7"/>
<organism evidence="1 2">
    <name type="scientific">Haliangium ochraceum (strain DSM 14365 / JCM 11303 / SMP-2)</name>
    <dbReference type="NCBI Taxonomy" id="502025"/>
    <lineage>
        <taxon>Bacteria</taxon>
        <taxon>Pseudomonadati</taxon>
        <taxon>Myxococcota</taxon>
        <taxon>Polyangia</taxon>
        <taxon>Haliangiales</taxon>
        <taxon>Kofleriaceae</taxon>
        <taxon>Haliangium</taxon>
    </lineage>
</organism>
<dbReference type="OrthoDB" id="5479105at2"/>
<keyword evidence="2" id="KW-1185">Reference proteome</keyword>
<accession>D0LWB6</accession>
<dbReference type="Proteomes" id="UP000001880">
    <property type="component" value="Chromosome"/>
</dbReference>
<dbReference type="Pfam" id="PF19676">
    <property type="entry name" value="DUF6178"/>
    <property type="match status" value="1"/>
</dbReference>
<sequence length="570" mass="61272">MSVPPSSETPVVPLSRFRTRLAGPRGQRKMEALLAADDPAAEVAALPATEFYQLVMEVGLSESGELMALATPEQFRGCIDLDAWERDALHTEALVPWLQALVELGSDKVAEVWERLDPEFTALALQRLTRIYDLSLDEVPPEGPEAGPVLQTPDTFFAIELCAPDEQTMSVVHRLLEDLYRADPSGTLARHTIMAARSEPPAELEEQSYRWRSGRLADLGYPDTFEALEVFRPLDPSSVELGERTEDRFPQEEPDARDAATAPGVMPAAVTQGVVAVSFLARALDRVSDAGELARLEMALVVLVNKVLAAARIPPGREEALELGAEQAAATLSLGLEAVSGGDLERAVEALRSISLTRLHRAGHTLVLRLARMARALAPRVAGAAGELDAALLSSLCHPRPLFPRLLDTPPVADERPFTAMEDVRLAATQLTTLALRLAIVGALDVDLVALAAAHDSAEPLPSVDDYLRTAAVRAALGQPFAATPLAPDDVATLAARALTDGKLTAAARTAIAEGVHETLDRAQVVAGRELLPALLERWFRDIGERLGHLSGDAPAEPRFLDGFVWESGD</sequence>
<evidence type="ECO:0000313" key="1">
    <source>
        <dbReference type="EMBL" id="ACY16048.1"/>
    </source>
</evidence>
<gene>
    <name evidence="1" type="ordered locus">Hoch_3546</name>
</gene>
<dbReference type="eggNOG" id="ENOG5030WK3">
    <property type="taxonomic scope" value="Bacteria"/>
</dbReference>